<dbReference type="InterPro" id="IPR036465">
    <property type="entry name" value="vWFA_dom_sf"/>
</dbReference>
<dbReference type="CDD" id="cd00198">
    <property type="entry name" value="vWFA"/>
    <property type="match status" value="1"/>
</dbReference>
<feature type="compositionally biased region" description="Basic residues" evidence="1">
    <location>
        <begin position="213"/>
        <end position="226"/>
    </location>
</feature>
<dbReference type="AlphaFoldDB" id="A0AAV5B2P1"/>
<evidence type="ECO:0000313" key="3">
    <source>
        <dbReference type="Proteomes" id="UP001055025"/>
    </source>
</evidence>
<dbReference type="RefSeq" id="WP_135978331.1">
    <property type="nucleotide sequence ID" value="NZ_BQKC01000001.1"/>
</dbReference>
<protein>
    <recommendedName>
        <fullName evidence="4">VWFA domain-containing protein</fullName>
    </recommendedName>
</protein>
<keyword evidence="3" id="KW-1185">Reference proteome</keyword>
<comment type="caution">
    <text evidence="2">The sequence shown here is derived from an EMBL/GenBank/DDBJ whole genome shotgun (WGS) entry which is preliminary data.</text>
</comment>
<organism evidence="2 3">
    <name type="scientific">Granulimonas faecalis</name>
    <dbReference type="NCBI Taxonomy" id="2894155"/>
    <lineage>
        <taxon>Bacteria</taxon>
        <taxon>Bacillati</taxon>
        <taxon>Actinomycetota</taxon>
        <taxon>Coriobacteriia</taxon>
        <taxon>Coriobacteriales</taxon>
        <taxon>Kribbibacteriaceae</taxon>
        <taxon>Granulimonas</taxon>
    </lineage>
</organism>
<dbReference type="Gene3D" id="3.40.50.410">
    <property type="entry name" value="von Willebrand factor, type A domain"/>
    <property type="match status" value="1"/>
</dbReference>
<name>A0AAV5B2P1_9ACTN</name>
<gene>
    <name evidence="2" type="ORF">ATOP_14760</name>
</gene>
<dbReference type="SUPFAM" id="SSF53300">
    <property type="entry name" value="vWA-like"/>
    <property type="match status" value="1"/>
</dbReference>
<evidence type="ECO:0000313" key="2">
    <source>
        <dbReference type="EMBL" id="GJM55821.1"/>
    </source>
</evidence>
<accession>A0AAV5B2P1</accession>
<reference evidence="2" key="1">
    <citation type="journal article" date="2022" name="Int. J. Syst. Evol. Microbiol.">
        <title>Granulimonas faecalis gen. nov., sp. nov., and Leptogranulimonas caecicola gen. nov., sp. nov., novel lactate-producing Atopobiaceae bacteria isolated from mouse intestines, and an emended description of the family Atopobiaceae.</title>
        <authorList>
            <person name="Morinaga K."/>
            <person name="Kusada H."/>
            <person name="Sakamoto S."/>
            <person name="Murakami T."/>
            <person name="Toyoda A."/>
            <person name="Mori H."/>
            <person name="Meng X.Y."/>
            <person name="Takashino M."/>
            <person name="Murotomi K."/>
            <person name="Tamaki H."/>
        </authorList>
    </citation>
    <scope>NUCLEOTIDE SEQUENCE</scope>
    <source>
        <strain evidence="2">OPF53</strain>
    </source>
</reference>
<dbReference type="EMBL" id="BQKC01000001">
    <property type="protein sequence ID" value="GJM55821.1"/>
    <property type="molecule type" value="Genomic_DNA"/>
</dbReference>
<sequence length="226" mass="24297">MKGHNEELVFVIDKSGSMSGLEADTVGGYNSVLDRNRTGEGSAWVTCVLFDTGFEVVHDRVPIETVEPLRRSDYVPGGCTALLDAVGRTIERVALVQSHLPDGFRPDHTTFAIITDGEENASGSFTYPMVKEMIEGKEREGWEFLFLGANIDVASHAASMGIRPAMATSYSADETGTWAAFDSFAVAVAQARSCGAVDGSWSAPTKADEGRRRGGGRGHGRGRFCR</sequence>
<proteinExistence type="predicted"/>
<dbReference type="Proteomes" id="UP001055025">
    <property type="component" value="Unassembled WGS sequence"/>
</dbReference>
<evidence type="ECO:0008006" key="4">
    <source>
        <dbReference type="Google" id="ProtNLM"/>
    </source>
</evidence>
<evidence type="ECO:0000256" key="1">
    <source>
        <dbReference type="SAM" id="MobiDB-lite"/>
    </source>
</evidence>
<feature type="region of interest" description="Disordered" evidence="1">
    <location>
        <begin position="199"/>
        <end position="226"/>
    </location>
</feature>